<evidence type="ECO:0000259" key="2">
    <source>
        <dbReference type="Pfam" id="PF09990"/>
    </source>
</evidence>
<reference evidence="5 6" key="1">
    <citation type="submission" date="2018-09" db="EMBL/GenBank/DDBJ databases">
        <title>Micromonospora sp. nov. MS1-9, isolated from a root of Musa sp.</title>
        <authorList>
            <person name="Kuncharoen N."/>
            <person name="Kudo T."/>
            <person name="Ohkuma M."/>
            <person name="Yuki M."/>
            <person name="Tanasupawat S."/>
        </authorList>
    </citation>
    <scope>NUCLEOTIDE SEQUENCE [LARGE SCALE GENOMIC DNA]</scope>
    <source>
        <strain evidence="4 6">MS1-9</strain>
        <strain evidence="3 5">NGC1-4</strain>
    </source>
</reference>
<dbReference type="Proteomes" id="UP000271548">
    <property type="component" value="Unassembled WGS sequence"/>
</dbReference>
<evidence type="ECO:0000313" key="5">
    <source>
        <dbReference type="Proteomes" id="UP000271548"/>
    </source>
</evidence>
<proteinExistence type="predicted"/>
<evidence type="ECO:0000313" key="6">
    <source>
        <dbReference type="Proteomes" id="UP000275865"/>
    </source>
</evidence>
<gene>
    <name evidence="4" type="ORF">D7044_18435</name>
    <name evidence="3" type="ORF">D7147_06905</name>
</gene>
<accession>A0A3A9XZ51</accession>
<feature type="transmembrane region" description="Helical" evidence="1">
    <location>
        <begin position="130"/>
        <end position="148"/>
    </location>
</feature>
<keyword evidence="5" id="KW-1185">Reference proteome</keyword>
<dbReference type="Proteomes" id="UP000275865">
    <property type="component" value="Unassembled WGS sequence"/>
</dbReference>
<feature type="transmembrane region" description="Helical" evidence="1">
    <location>
        <begin position="12"/>
        <end position="38"/>
    </location>
</feature>
<keyword evidence="1" id="KW-0812">Transmembrane</keyword>
<evidence type="ECO:0000313" key="4">
    <source>
        <dbReference type="EMBL" id="RKN30418.1"/>
    </source>
</evidence>
<evidence type="ECO:0000313" key="3">
    <source>
        <dbReference type="EMBL" id="RKN22398.1"/>
    </source>
</evidence>
<organism evidence="4 6">
    <name type="scientific">Micromonospora musae</name>
    <dbReference type="NCBI Taxonomy" id="1894970"/>
    <lineage>
        <taxon>Bacteria</taxon>
        <taxon>Bacillati</taxon>
        <taxon>Actinomycetota</taxon>
        <taxon>Actinomycetes</taxon>
        <taxon>Micromonosporales</taxon>
        <taxon>Micromonosporaceae</taxon>
        <taxon>Micromonospora</taxon>
    </lineage>
</organism>
<dbReference type="OrthoDB" id="4350867at2"/>
<evidence type="ECO:0000256" key="1">
    <source>
        <dbReference type="SAM" id="Phobius"/>
    </source>
</evidence>
<feature type="transmembrane region" description="Helical" evidence="1">
    <location>
        <begin position="94"/>
        <end position="114"/>
    </location>
</feature>
<dbReference type="RefSeq" id="WP_120674749.1">
    <property type="nucleotide sequence ID" value="NZ_RAZS01000002.1"/>
</dbReference>
<protein>
    <recommendedName>
        <fullName evidence="2">DUF2231 domain-containing protein</fullName>
    </recommendedName>
</protein>
<comment type="caution">
    <text evidence="4">The sequence shown here is derived from an EMBL/GenBank/DDBJ whole genome shotgun (WGS) entry which is preliminary data.</text>
</comment>
<keyword evidence="1" id="KW-1133">Transmembrane helix</keyword>
<dbReference type="AlphaFoldDB" id="A0A3A9XZ51"/>
<dbReference type="EMBL" id="RAZS01000002">
    <property type="protein sequence ID" value="RKN22398.1"/>
    <property type="molecule type" value="Genomic_DNA"/>
</dbReference>
<dbReference type="Pfam" id="PF09990">
    <property type="entry name" value="DUF2231"/>
    <property type="match status" value="1"/>
</dbReference>
<dbReference type="InterPro" id="IPR019251">
    <property type="entry name" value="DUF2231_TM"/>
</dbReference>
<keyword evidence="1" id="KW-0472">Membrane</keyword>
<feature type="domain" description="DUF2231" evidence="2">
    <location>
        <begin position="7"/>
        <end position="160"/>
    </location>
</feature>
<name>A0A3A9XZ51_9ACTN</name>
<sequence length="162" mass="16959">MFEEFMGIPAHPLVLHAAVVFVPLLALLSVGYAFVPVIRPHTRWVLGLLAVGAPASALLTKLSGDAFLARLRGANQVSPEYLPRLEAHQDLGNLTLYATIGAAVVALALVRLVAPTGSPAAASNRPALTWSLRGLALLTAAAALYYVIRTGDSGAKAVWEGL</sequence>
<dbReference type="EMBL" id="RAZT01000009">
    <property type="protein sequence ID" value="RKN30418.1"/>
    <property type="molecule type" value="Genomic_DNA"/>
</dbReference>